<dbReference type="EMBL" id="CADCTR010003075">
    <property type="protein sequence ID" value="CAA9380988.1"/>
    <property type="molecule type" value="Genomic_DNA"/>
</dbReference>
<dbReference type="AlphaFoldDB" id="A0A6J4N8S4"/>
<reference evidence="1" key="1">
    <citation type="submission" date="2020-02" db="EMBL/GenBank/DDBJ databases">
        <authorList>
            <person name="Meier V. D."/>
        </authorList>
    </citation>
    <scope>NUCLEOTIDE SEQUENCE</scope>
    <source>
        <strain evidence="1">AVDCRST_MAG93</strain>
    </source>
</reference>
<feature type="non-terminal residue" evidence="1">
    <location>
        <position position="1"/>
    </location>
</feature>
<organism evidence="1">
    <name type="scientific">uncultured Chloroflexia bacterium</name>
    <dbReference type="NCBI Taxonomy" id="1672391"/>
    <lineage>
        <taxon>Bacteria</taxon>
        <taxon>Bacillati</taxon>
        <taxon>Chloroflexota</taxon>
        <taxon>Chloroflexia</taxon>
        <taxon>environmental samples</taxon>
    </lineage>
</organism>
<gene>
    <name evidence="1" type="ORF">AVDCRST_MAG93-9174</name>
</gene>
<evidence type="ECO:0000313" key="1">
    <source>
        <dbReference type="EMBL" id="CAA9380988.1"/>
    </source>
</evidence>
<feature type="non-terminal residue" evidence="1">
    <location>
        <position position="43"/>
    </location>
</feature>
<protein>
    <submittedName>
        <fullName evidence="1">Uncharacterized protein</fullName>
    </submittedName>
</protein>
<sequence length="43" mass="4549">GLLCDRCGIQRVFSGVWLPSSAPRPVFRVALFASNLPVCVCGG</sequence>
<proteinExistence type="predicted"/>
<name>A0A6J4N8S4_9CHLR</name>
<accession>A0A6J4N8S4</accession>